<evidence type="ECO:0000313" key="1">
    <source>
        <dbReference type="EMBL" id="AET39767.1"/>
    </source>
</evidence>
<dbReference type="RefSeq" id="XP_003646584.1">
    <property type="nucleotide sequence ID" value="XM_003646536.1"/>
</dbReference>
<dbReference type="Proteomes" id="UP000006790">
    <property type="component" value="Chromosome 4"/>
</dbReference>
<keyword evidence="2" id="KW-1185">Reference proteome</keyword>
<evidence type="ECO:0000313" key="2">
    <source>
        <dbReference type="Proteomes" id="UP000006790"/>
    </source>
</evidence>
<dbReference type="GeneID" id="11472883"/>
<dbReference type="OMA" id="QIETICN"/>
<reference evidence="2" key="1">
    <citation type="journal article" date="2012" name="G3 (Bethesda)">
        <title>Pichia sorbitophila, an interspecies yeast hybrid reveals early steps of genome resolution following polyploidization.</title>
        <authorList>
            <person name="Leh Louis V."/>
            <person name="Despons L."/>
            <person name="Friedrich A."/>
            <person name="Martin T."/>
            <person name="Durrens P."/>
            <person name="Casaregola S."/>
            <person name="Neuveglise C."/>
            <person name="Fairhead C."/>
            <person name="Marck C."/>
            <person name="Cruz J.A."/>
            <person name="Straub M.L."/>
            <person name="Kugler V."/>
            <person name="Sacerdot C."/>
            <person name="Uzunov Z."/>
            <person name="Thierry A."/>
            <person name="Weiss S."/>
            <person name="Bleykasten C."/>
            <person name="De Montigny J."/>
            <person name="Jacques N."/>
            <person name="Jung P."/>
            <person name="Lemaire M."/>
            <person name="Mallet S."/>
            <person name="Morel G."/>
            <person name="Richard G.F."/>
            <person name="Sarkar A."/>
            <person name="Savel G."/>
            <person name="Schacherer J."/>
            <person name="Seret M.L."/>
            <person name="Talla E."/>
            <person name="Samson G."/>
            <person name="Jubin C."/>
            <person name="Poulain J."/>
            <person name="Vacherie B."/>
            <person name="Barbe V."/>
            <person name="Pelletier E."/>
            <person name="Sherman D.J."/>
            <person name="Westhof E."/>
            <person name="Weissenbach J."/>
            <person name="Baret P.V."/>
            <person name="Wincker P."/>
            <person name="Gaillardin C."/>
            <person name="Dujon B."/>
            <person name="Souciet J.L."/>
        </authorList>
    </citation>
    <scope>NUCLEOTIDE SEQUENCE [LARGE SCALE GENOMIC DNA]</scope>
    <source>
        <strain evidence="2">CBS 270.75 / DBVPG 7215 / KCTC 17166 / NRRL Y-17582</strain>
    </source>
</reference>
<dbReference type="Gene3D" id="2.60.270.60">
    <property type="match status" value="1"/>
</dbReference>
<gene>
    <name evidence="1" type="ordered locus">Ecym_4754</name>
</gene>
<dbReference type="AlphaFoldDB" id="G8JSP5"/>
<dbReference type="InParanoid" id="G8JSP5"/>
<dbReference type="Pfam" id="PF09795">
    <property type="entry name" value="ATG31"/>
    <property type="match status" value="1"/>
</dbReference>
<dbReference type="eggNOG" id="ENOG502SBTH">
    <property type="taxonomic scope" value="Eukaryota"/>
</dbReference>
<dbReference type="FunCoup" id="G8JSP5">
    <property type="interactions" value="121"/>
</dbReference>
<sequence>MDLFTIIAVDESAAEHVSVTADKADCSYPERTVQNAMFLTNVRYIFEDDEDYNLDERTMVDEDVENVVVVDLDEFLNLRSVELISERFQMLNYSLGTENEITLKVLSQFPAEVENAENRGLDELIYRYRKQNRALQYLIDGL</sequence>
<dbReference type="GO" id="GO:0000407">
    <property type="term" value="C:phagophore assembly site"/>
    <property type="evidence" value="ECO:0007669"/>
    <property type="project" value="InterPro"/>
</dbReference>
<accession>G8JSP5</accession>
<proteinExistence type="predicted"/>
<dbReference type="InterPro" id="IPR018621">
    <property type="entry name" value="Atg31"/>
</dbReference>
<dbReference type="HOGENOM" id="CLU_138108_0_0_1"/>
<protein>
    <submittedName>
        <fullName evidence="1">Uncharacterized protein</fullName>
    </submittedName>
</protein>
<dbReference type="OrthoDB" id="4065598at2759"/>
<organism evidence="1 2">
    <name type="scientific">Eremothecium cymbalariae (strain CBS 270.75 / DBVPG 7215 / KCTC 17166 / NRRL Y-17582)</name>
    <name type="common">Yeast</name>
    <dbReference type="NCBI Taxonomy" id="931890"/>
    <lineage>
        <taxon>Eukaryota</taxon>
        <taxon>Fungi</taxon>
        <taxon>Dikarya</taxon>
        <taxon>Ascomycota</taxon>
        <taxon>Saccharomycotina</taxon>
        <taxon>Saccharomycetes</taxon>
        <taxon>Saccharomycetales</taxon>
        <taxon>Saccharomycetaceae</taxon>
        <taxon>Eremothecium</taxon>
    </lineage>
</organism>
<dbReference type="STRING" id="931890.G8JSP5"/>
<dbReference type="EMBL" id="CP002500">
    <property type="protein sequence ID" value="AET39767.1"/>
    <property type="molecule type" value="Genomic_DNA"/>
</dbReference>
<dbReference type="GO" id="GO:0006914">
    <property type="term" value="P:autophagy"/>
    <property type="evidence" value="ECO:0007669"/>
    <property type="project" value="InterPro"/>
</dbReference>
<dbReference type="KEGG" id="erc:Ecym_4754"/>
<name>G8JSP5_ERECY</name>